<dbReference type="GO" id="GO:0031083">
    <property type="term" value="C:BLOC-1 complex"/>
    <property type="evidence" value="ECO:0007669"/>
    <property type="project" value="InterPro"/>
</dbReference>
<dbReference type="PANTHER" id="PTHR13073:SF0">
    <property type="entry name" value="BIOGENESIS OF LYSOSOME-RELATED ORGANELLES COMPLEX 1 SUBUNIT 1"/>
    <property type="match status" value="1"/>
</dbReference>
<dbReference type="OrthoDB" id="20018at2759"/>
<reference evidence="4 5" key="1">
    <citation type="submission" date="2016-08" db="EMBL/GenBank/DDBJ databases">
        <title>A Parts List for Fungal Cellulosomes Revealed by Comparative Genomics.</title>
        <authorList>
            <consortium name="DOE Joint Genome Institute"/>
            <person name="Haitjema C.H."/>
            <person name="Gilmore S.P."/>
            <person name="Henske J.K."/>
            <person name="Solomon K.V."/>
            <person name="De Groot R."/>
            <person name="Kuo A."/>
            <person name="Mondo S.J."/>
            <person name="Salamov A.A."/>
            <person name="Labutti K."/>
            <person name="Zhao Z."/>
            <person name="Chiniquy J."/>
            <person name="Barry K."/>
            <person name="Brewer H.M."/>
            <person name="Purvine S.O."/>
            <person name="Wright A.T."/>
            <person name="Boxma B."/>
            <person name="Van Alen T."/>
            <person name="Hackstein J.H."/>
            <person name="Baker S.E."/>
            <person name="Grigoriev I.V."/>
            <person name="O'Malley M.A."/>
        </authorList>
    </citation>
    <scope>NUCLEOTIDE SEQUENCE [LARGE SCALE GENOMIC DNA]</scope>
    <source>
        <strain evidence="4 5">G1</strain>
    </source>
</reference>
<accession>A0A1Y1YYF7</accession>
<dbReference type="STRING" id="1754190.A0A1Y1YYF7"/>
<dbReference type="PANTHER" id="PTHR13073">
    <property type="entry name" value="BLOC-1 COMPLEX SUBUNIT 1"/>
    <property type="match status" value="1"/>
</dbReference>
<proteinExistence type="inferred from homology"/>
<evidence type="ECO:0000256" key="2">
    <source>
        <dbReference type="ARBA" id="ARBA00019577"/>
    </source>
</evidence>
<evidence type="ECO:0000313" key="5">
    <source>
        <dbReference type="Proteomes" id="UP000193920"/>
    </source>
</evidence>
<keyword evidence="5" id="KW-1185">Reference proteome</keyword>
<name>A0A1Y1YYF7_9FUNG</name>
<evidence type="ECO:0000313" key="4">
    <source>
        <dbReference type="EMBL" id="ORY03078.1"/>
    </source>
</evidence>
<sequence>MLSKIYKENKDIKKKIKFISENERKENIIIASELNDIIVDEINSDISILFKNEKKLETESNKLQSLIKQHSKDVLQWNDLTKMLDNSLKELGDVQNWVDLIERDMKIITSTLEFKCQAEPTQLAENAILRFDTAKYDDQEGNPTPTYKNHPLE</sequence>
<evidence type="ECO:0000256" key="3">
    <source>
        <dbReference type="SAM" id="MobiDB-lite"/>
    </source>
</evidence>
<dbReference type="InterPro" id="IPR009395">
    <property type="entry name" value="BLOC1S1"/>
</dbReference>
<evidence type="ECO:0000256" key="1">
    <source>
        <dbReference type="ARBA" id="ARBA00007133"/>
    </source>
</evidence>
<organism evidence="4 5">
    <name type="scientific">Neocallimastix californiae</name>
    <dbReference type="NCBI Taxonomy" id="1754190"/>
    <lineage>
        <taxon>Eukaryota</taxon>
        <taxon>Fungi</taxon>
        <taxon>Fungi incertae sedis</taxon>
        <taxon>Chytridiomycota</taxon>
        <taxon>Chytridiomycota incertae sedis</taxon>
        <taxon>Neocallimastigomycetes</taxon>
        <taxon>Neocallimastigales</taxon>
        <taxon>Neocallimastigaceae</taxon>
        <taxon>Neocallimastix</taxon>
    </lineage>
</organism>
<dbReference type="AlphaFoldDB" id="A0A1Y1YYF7"/>
<feature type="region of interest" description="Disordered" evidence="3">
    <location>
        <begin position="134"/>
        <end position="153"/>
    </location>
</feature>
<gene>
    <name evidence="4" type="ORF">LY90DRAFT_217777</name>
</gene>
<dbReference type="GO" id="GO:0016197">
    <property type="term" value="P:endosomal transport"/>
    <property type="evidence" value="ECO:0007669"/>
    <property type="project" value="TreeGrafter"/>
</dbReference>
<dbReference type="Pfam" id="PF06320">
    <property type="entry name" value="GCN5L1"/>
    <property type="match status" value="1"/>
</dbReference>
<comment type="caution">
    <text evidence="4">The sequence shown here is derived from an EMBL/GenBank/DDBJ whole genome shotgun (WGS) entry which is preliminary data.</text>
</comment>
<comment type="similarity">
    <text evidence="1">Belongs to the BLOC1S1 family.</text>
</comment>
<dbReference type="EMBL" id="MCOG01000482">
    <property type="protein sequence ID" value="ORY03078.1"/>
    <property type="molecule type" value="Genomic_DNA"/>
</dbReference>
<dbReference type="Proteomes" id="UP000193920">
    <property type="component" value="Unassembled WGS sequence"/>
</dbReference>
<protein>
    <recommendedName>
        <fullName evidence="2">Biogenesis of lysosome-related organelles complex 1 subunit 1</fullName>
    </recommendedName>
</protein>